<dbReference type="SMART" id="SM00382">
    <property type="entry name" value="AAA"/>
    <property type="match status" value="1"/>
</dbReference>
<dbReference type="InterPro" id="IPR003593">
    <property type="entry name" value="AAA+_ATPase"/>
</dbReference>
<evidence type="ECO:0000256" key="3">
    <source>
        <dbReference type="ARBA" id="ARBA00022748"/>
    </source>
</evidence>
<dbReference type="EMBL" id="JAILXK010000002">
    <property type="protein sequence ID" value="MBY4638075.1"/>
    <property type="molecule type" value="Genomic_DNA"/>
</dbReference>
<evidence type="ECO:0000256" key="1">
    <source>
        <dbReference type="ARBA" id="ARBA00022448"/>
    </source>
</evidence>
<evidence type="ECO:0000259" key="8">
    <source>
        <dbReference type="PROSITE" id="PS50893"/>
    </source>
</evidence>
<gene>
    <name evidence="9" type="primary">ccmA</name>
    <name evidence="9" type="ORF">K5P26_13075</name>
</gene>
<evidence type="ECO:0000313" key="9">
    <source>
        <dbReference type="EMBL" id="MBY4638075.1"/>
    </source>
</evidence>
<dbReference type="PROSITE" id="PS50893">
    <property type="entry name" value="ABC_TRANSPORTER_2"/>
    <property type="match status" value="1"/>
</dbReference>
<evidence type="ECO:0000256" key="4">
    <source>
        <dbReference type="ARBA" id="ARBA00022840"/>
    </source>
</evidence>
<evidence type="ECO:0000256" key="7">
    <source>
        <dbReference type="SAM" id="MobiDB-lite"/>
    </source>
</evidence>
<keyword evidence="5" id="KW-1278">Translocase</keyword>
<dbReference type="InterPro" id="IPR005895">
    <property type="entry name" value="ABC_transptr_haem_export_CcmA"/>
</dbReference>
<keyword evidence="2" id="KW-0547">Nucleotide-binding</keyword>
<dbReference type="InterPro" id="IPR027417">
    <property type="entry name" value="P-loop_NTPase"/>
</dbReference>
<dbReference type="GO" id="GO:0005524">
    <property type="term" value="F:ATP binding"/>
    <property type="evidence" value="ECO:0007669"/>
    <property type="project" value="UniProtKB-KW"/>
</dbReference>
<keyword evidence="1" id="KW-0813">Transport</keyword>
<dbReference type="SUPFAM" id="SSF52540">
    <property type="entry name" value="P-loop containing nucleoside triphosphate hydrolases"/>
    <property type="match status" value="1"/>
</dbReference>
<dbReference type="PANTHER" id="PTHR43499:SF1">
    <property type="entry name" value="ABC TRANSPORTER I FAMILY MEMBER 1"/>
    <property type="match status" value="1"/>
</dbReference>
<feature type="domain" description="ABC transporter" evidence="8">
    <location>
        <begin position="46"/>
        <end position="234"/>
    </location>
</feature>
<keyword evidence="4 9" id="KW-0067">ATP-binding</keyword>
<feature type="region of interest" description="Disordered" evidence="7">
    <location>
        <begin position="1"/>
        <end position="22"/>
    </location>
</feature>
<dbReference type="NCBIfam" id="TIGR01189">
    <property type="entry name" value="ccmA"/>
    <property type="match status" value="1"/>
</dbReference>
<dbReference type="PANTHER" id="PTHR43499">
    <property type="entry name" value="ABC TRANSPORTER I FAMILY MEMBER 1"/>
    <property type="match status" value="1"/>
</dbReference>
<accession>A0ABS7MGC4</accession>
<evidence type="ECO:0000256" key="2">
    <source>
        <dbReference type="ARBA" id="ARBA00022741"/>
    </source>
</evidence>
<protein>
    <submittedName>
        <fullName evidence="9">Heme ABC exporter ATP-binding protein CcmA</fullName>
    </submittedName>
</protein>
<evidence type="ECO:0000313" key="10">
    <source>
        <dbReference type="Proteomes" id="UP001166571"/>
    </source>
</evidence>
<evidence type="ECO:0000256" key="6">
    <source>
        <dbReference type="ARBA" id="ARBA00023136"/>
    </source>
</evidence>
<proteinExistence type="predicted"/>
<evidence type="ECO:0000256" key="5">
    <source>
        <dbReference type="ARBA" id="ARBA00022967"/>
    </source>
</evidence>
<reference evidence="9" key="1">
    <citation type="submission" date="2021-08" db="EMBL/GenBank/DDBJ databases">
        <title>Sphingopyxis panaciterrulae sp. nov., isolated from the surface water of the Yellow Sea.</title>
        <authorList>
            <person name="Gao Z."/>
            <person name="Zhang D."/>
            <person name="Zhang A."/>
        </authorList>
    </citation>
    <scope>NUCLEOTIDE SEQUENCE</scope>
    <source>
        <strain evidence="9">XHP0097</strain>
    </source>
</reference>
<dbReference type="Gene3D" id="3.40.50.300">
    <property type="entry name" value="P-loop containing nucleotide triphosphate hydrolases"/>
    <property type="match status" value="1"/>
</dbReference>
<dbReference type="Pfam" id="PF00005">
    <property type="entry name" value="ABC_tran"/>
    <property type="match status" value="1"/>
</dbReference>
<keyword evidence="3" id="KW-0201">Cytochrome c-type biogenesis</keyword>
<comment type="caution">
    <text evidence="9">The sequence shown here is derived from an EMBL/GenBank/DDBJ whole genome shotgun (WGS) entry which is preliminary data.</text>
</comment>
<name>A0ABS7MGC4_9SPHN</name>
<keyword evidence="6" id="KW-0472">Membrane</keyword>
<organism evidence="9 10">
    <name type="scientific">Sphingopyxis jiangsuensis</name>
    <dbReference type="NCBI Taxonomy" id="2871171"/>
    <lineage>
        <taxon>Bacteria</taxon>
        <taxon>Pseudomonadati</taxon>
        <taxon>Pseudomonadota</taxon>
        <taxon>Alphaproteobacteria</taxon>
        <taxon>Sphingomonadales</taxon>
        <taxon>Sphingomonadaceae</taxon>
        <taxon>Sphingopyxis</taxon>
    </lineage>
</organism>
<keyword evidence="10" id="KW-1185">Reference proteome</keyword>
<dbReference type="InterPro" id="IPR003439">
    <property type="entry name" value="ABC_transporter-like_ATP-bd"/>
</dbReference>
<dbReference type="Proteomes" id="UP001166571">
    <property type="component" value="Unassembled WGS sequence"/>
</dbReference>
<sequence length="235" mass="25154">MDRGRRAARLAGAPRTDPRDRPPFRLFRRRYARARGYGVSEADLLLRLDRVACVRGDRLVFEGVSLALARGGALWLRGPNGAGKSSLIRLAAGLLRAAAGTVERRERIALIDEGAALDPELPLRRALDFWARIDTIDGPRVTEAMGAMGLAPLAEVPVAMLSTGQRKRAAMARVIASGAPIWLLDEPANGMDEAAKERLVAAIAKHRGNGGAVLLASHFALDIAELAELDMGALA</sequence>